<keyword evidence="12" id="KW-1185">Reference proteome</keyword>
<evidence type="ECO:0000256" key="6">
    <source>
        <dbReference type="ARBA" id="ARBA00022970"/>
    </source>
</evidence>
<evidence type="ECO:0000259" key="10">
    <source>
        <dbReference type="PROSITE" id="PS50928"/>
    </source>
</evidence>
<organism evidence="11 12">
    <name type="scientific">Alloyangia pacifica</name>
    <dbReference type="NCBI Taxonomy" id="311180"/>
    <lineage>
        <taxon>Bacteria</taxon>
        <taxon>Pseudomonadati</taxon>
        <taxon>Pseudomonadota</taxon>
        <taxon>Alphaproteobacteria</taxon>
        <taxon>Rhodobacterales</taxon>
        <taxon>Roseobacteraceae</taxon>
        <taxon>Alloyangia</taxon>
    </lineage>
</organism>
<dbReference type="EMBL" id="FOZW01000011">
    <property type="protein sequence ID" value="SFT13080.1"/>
    <property type="molecule type" value="Genomic_DNA"/>
</dbReference>
<evidence type="ECO:0000313" key="12">
    <source>
        <dbReference type="Proteomes" id="UP000199392"/>
    </source>
</evidence>
<dbReference type="AlphaFoldDB" id="A0A1I6VHE4"/>
<dbReference type="PANTHER" id="PTHR30614">
    <property type="entry name" value="MEMBRANE COMPONENT OF AMINO ACID ABC TRANSPORTER"/>
    <property type="match status" value="1"/>
</dbReference>
<dbReference type="CDD" id="cd06261">
    <property type="entry name" value="TM_PBP2"/>
    <property type="match status" value="1"/>
</dbReference>
<evidence type="ECO:0000256" key="9">
    <source>
        <dbReference type="RuleBase" id="RU363032"/>
    </source>
</evidence>
<keyword evidence="7 9" id="KW-1133">Transmembrane helix</keyword>
<dbReference type="STRING" id="311180.SAMN04488050_11183"/>
<comment type="similarity">
    <text evidence="2">Belongs to the binding-protein-dependent transport system permease family. HisMQ subfamily.</text>
</comment>
<dbReference type="RefSeq" id="WP_092428167.1">
    <property type="nucleotide sequence ID" value="NZ_FNCL01000011.1"/>
</dbReference>
<feature type="domain" description="ABC transmembrane type-1" evidence="10">
    <location>
        <begin position="25"/>
        <end position="214"/>
    </location>
</feature>
<dbReference type="InterPro" id="IPR010065">
    <property type="entry name" value="AA_ABC_transptr_permease_3TM"/>
</dbReference>
<dbReference type="InterPro" id="IPR035906">
    <property type="entry name" value="MetI-like_sf"/>
</dbReference>
<keyword evidence="6" id="KW-0029">Amino-acid transport</keyword>
<evidence type="ECO:0000313" key="11">
    <source>
        <dbReference type="EMBL" id="SFT13080.1"/>
    </source>
</evidence>
<evidence type="ECO:0000256" key="2">
    <source>
        <dbReference type="ARBA" id="ARBA00010072"/>
    </source>
</evidence>
<evidence type="ECO:0000256" key="5">
    <source>
        <dbReference type="ARBA" id="ARBA00022692"/>
    </source>
</evidence>
<comment type="subcellular location">
    <subcellularLocation>
        <location evidence="1">Cell inner membrane</location>
        <topology evidence="1">Multi-pass membrane protein</topology>
    </subcellularLocation>
    <subcellularLocation>
        <location evidence="9">Cell membrane</location>
        <topology evidence="9">Multi-pass membrane protein</topology>
    </subcellularLocation>
</comment>
<dbReference type="GO" id="GO:0022857">
    <property type="term" value="F:transmembrane transporter activity"/>
    <property type="evidence" value="ECO:0007669"/>
    <property type="project" value="InterPro"/>
</dbReference>
<evidence type="ECO:0000256" key="3">
    <source>
        <dbReference type="ARBA" id="ARBA00022448"/>
    </source>
</evidence>
<dbReference type="Pfam" id="PF00528">
    <property type="entry name" value="BPD_transp_1"/>
    <property type="match status" value="1"/>
</dbReference>
<dbReference type="NCBIfam" id="TIGR01726">
    <property type="entry name" value="HEQRo_perm_3TM"/>
    <property type="match status" value="1"/>
</dbReference>
<feature type="transmembrane region" description="Helical" evidence="9">
    <location>
        <begin position="70"/>
        <end position="89"/>
    </location>
</feature>
<evidence type="ECO:0000256" key="7">
    <source>
        <dbReference type="ARBA" id="ARBA00022989"/>
    </source>
</evidence>
<dbReference type="SUPFAM" id="SSF161098">
    <property type="entry name" value="MetI-like"/>
    <property type="match status" value="1"/>
</dbReference>
<evidence type="ECO:0000256" key="8">
    <source>
        <dbReference type="ARBA" id="ARBA00023136"/>
    </source>
</evidence>
<protein>
    <submittedName>
        <fullName evidence="11">Polar amino acid transport system permease protein</fullName>
    </submittedName>
</protein>
<dbReference type="PANTHER" id="PTHR30614:SF0">
    <property type="entry name" value="L-CYSTINE TRANSPORT SYSTEM PERMEASE PROTEIN TCYL"/>
    <property type="match status" value="1"/>
</dbReference>
<proteinExistence type="inferred from homology"/>
<feature type="transmembrane region" description="Helical" evidence="9">
    <location>
        <begin position="194"/>
        <end position="212"/>
    </location>
</feature>
<keyword evidence="8 9" id="KW-0472">Membrane</keyword>
<reference evidence="12" key="1">
    <citation type="submission" date="2016-10" db="EMBL/GenBank/DDBJ databases">
        <authorList>
            <person name="Varghese N."/>
            <person name="Submissions S."/>
        </authorList>
    </citation>
    <scope>NUCLEOTIDE SEQUENCE [LARGE SCALE GENOMIC DNA]</scope>
    <source>
        <strain evidence="12">DSM 26894</strain>
    </source>
</reference>
<name>A0A1I6VHE4_9RHOB</name>
<accession>A0A1I6VHE4</accession>
<gene>
    <name evidence="11" type="ORF">SAMN04488050_11183</name>
</gene>
<dbReference type="InterPro" id="IPR000515">
    <property type="entry name" value="MetI-like"/>
</dbReference>
<feature type="transmembrane region" description="Helical" evidence="9">
    <location>
        <begin position="29"/>
        <end position="49"/>
    </location>
</feature>
<feature type="transmembrane region" description="Helical" evidence="9">
    <location>
        <begin position="95"/>
        <end position="115"/>
    </location>
</feature>
<keyword evidence="4" id="KW-1003">Cell membrane</keyword>
<dbReference type="PROSITE" id="PS50928">
    <property type="entry name" value="ABC_TM1"/>
    <property type="match status" value="1"/>
</dbReference>
<dbReference type="GO" id="GO:0006865">
    <property type="term" value="P:amino acid transport"/>
    <property type="evidence" value="ECO:0007669"/>
    <property type="project" value="UniProtKB-KW"/>
</dbReference>
<dbReference type="InterPro" id="IPR043429">
    <property type="entry name" value="ArtM/GltK/GlnP/TcyL/YhdX-like"/>
</dbReference>
<sequence>MDAFIHQFFNSSIFWQALPLILSGFLKTLWLSLLVIVSGTLLGLILAIARAMRLRLLGGAVRAYADVIRSLPPLVVIILFFFGLPYFGIRMSGFAVSWLVLALVLSAFAEEIFWSGIKSIPPGQMEAARSTGLGFLQAMRYVILPQAIRLTVPPLTSRLIATIKNTALAATVATPDLLGLALKVQGELANTTPLMMAAIAYLLMIYPLVIASRRLEHQPAMRA</sequence>
<evidence type="ECO:0000256" key="4">
    <source>
        <dbReference type="ARBA" id="ARBA00022475"/>
    </source>
</evidence>
<dbReference type="OrthoDB" id="9787841at2"/>
<keyword evidence="3 9" id="KW-0813">Transport</keyword>
<dbReference type="Proteomes" id="UP000199392">
    <property type="component" value="Unassembled WGS sequence"/>
</dbReference>
<dbReference type="Gene3D" id="1.10.3720.10">
    <property type="entry name" value="MetI-like"/>
    <property type="match status" value="1"/>
</dbReference>
<dbReference type="GO" id="GO:0043190">
    <property type="term" value="C:ATP-binding cassette (ABC) transporter complex"/>
    <property type="evidence" value="ECO:0007669"/>
    <property type="project" value="InterPro"/>
</dbReference>
<keyword evidence="5 9" id="KW-0812">Transmembrane</keyword>
<evidence type="ECO:0000256" key="1">
    <source>
        <dbReference type="ARBA" id="ARBA00004429"/>
    </source>
</evidence>